<reference evidence="1 2" key="1">
    <citation type="submission" date="2015-09" db="EMBL/GenBank/DDBJ databases">
        <authorList>
            <person name="Jackson K.R."/>
            <person name="Lunt B.L."/>
            <person name="Fisher J.N.B."/>
            <person name="Gardner A.V."/>
            <person name="Bailey M.E."/>
            <person name="Deus L.M."/>
            <person name="Earl A.S."/>
            <person name="Gibby P.D."/>
            <person name="Hartmann K.A."/>
            <person name="Liu J.E."/>
            <person name="Manci A.M."/>
            <person name="Nielsen D.A."/>
            <person name="Solomon M.B."/>
            <person name="Breakwell D.P."/>
            <person name="Burnett S.H."/>
            <person name="Grose J.H."/>
        </authorList>
    </citation>
    <scope>NUCLEOTIDE SEQUENCE [LARGE SCALE GENOMIC DNA]</scope>
    <source>
        <strain evidence="1 2">S613</strain>
    </source>
</reference>
<organism evidence="1 2">
    <name type="scientific">Pseudomonas fluorescens</name>
    <dbReference type="NCBI Taxonomy" id="294"/>
    <lineage>
        <taxon>Bacteria</taxon>
        <taxon>Pseudomonadati</taxon>
        <taxon>Pseudomonadota</taxon>
        <taxon>Gammaproteobacteria</taxon>
        <taxon>Pseudomonadales</taxon>
        <taxon>Pseudomonadaceae</taxon>
        <taxon>Pseudomonas</taxon>
    </lineage>
</organism>
<evidence type="ECO:0008006" key="3">
    <source>
        <dbReference type="Google" id="ProtNLM"/>
    </source>
</evidence>
<evidence type="ECO:0000313" key="2">
    <source>
        <dbReference type="Proteomes" id="UP000050349"/>
    </source>
</evidence>
<dbReference type="EMBL" id="LJXB01000088">
    <property type="protein sequence ID" value="KPU55970.1"/>
    <property type="molecule type" value="Genomic_DNA"/>
</dbReference>
<name>A0A0P8YUI1_PSEFL</name>
<gene>
    <name evidence="1" type="ORF">AN403_1667</name>
</gene>
<comment type="caution">
    <text evidence="1">The sequence shown here is derived from an EMBL/GenBank/DDBJ whole genome shotgun (WGS) entry which is preliminary data.</text>
</comment>
<protein>
    <recommendedName>
        <fullName evidence="3">Uracil-DNA glycosylase-like domain-containing protein</fullName>
    </recommendedName>
</protein>
<dbReference type="Proteomes" id="UP000050349">
    <property type="component" value="Unassembled WGS sequence"/>
</dbReference>
<dbReference type="PATRIC" id="fig|294.162.peg.4717"/>
<evidence type="ECO:0000313" key="1">
    <source>
        <dbReference type="EMBL" id="KPU55970.1"/>
    </source>
</evidence>
<dbReference type="AlphaFoldDB" id="A0A0P8YUI1"/>
<sequence length="86" mass="9328">MPWRACATCYLKPQLDLFSQALVVALGSKAQSRLKSIGIPFFPAGAAAPPGCNFSSARNSWNEAAMILRERRITKLSSELSKKNSA</sequence>
<accession>A0A0P8YUI1</accession>
<proteinExistence type="predicted"/>